<gene>
    <name evidence="4" type="ORF">HNR40_003861</name>
</gene>
<dbReference type="PANTHER" id="PTHR42796:SF4">
    <property type="entry name" value="FUMARYLACETOACETATE HYDROLASE DOMAIN-CONTAINING PROTEIN 2A"/>
    <property type="match status" value="1"/>
</dbReference>
<comment type="similarity">
    <text evidence="1">Belongs to the FAH family.</text>
</comment>
<evidence type="ECO:0000256" key="1">
    <source>
        <dbReference type="ARBA" id="ARBA00010211"/>
    </source>
</evidence>
<dbReference type="EMBL" id="JACHIN010000005">
    <property type="protein sequence ID" value="MBB5078375.1"/>
    <property type="molecule type" value="Genomic_DNA"/>
</dbReference>
<dbReference type="Gene3D" id="3.90.850.10">
    <property type="entry name" value="Fumarylacetoacetase-like, C-terminal domain"/>
    <property type="match status" value="1"/>
</dbReference>
<dbReference type="GO" id="GO:0019752">
    <property type="term" value="P:carboxylic acid metabolic process"/>
    <property type="evidence" value="ECO:0007669"/>
    <property type="project" value="UniProtKB-ARBA"/>
</dbReference>
<evidence type="ECO:0000313" key="5">
    <source>
        <dbReference type="Proteomes" id="UP000568380"/>
    </source>
</evidence>
<organism evidence="4 5">
    <name type="scientific">Nonomuraea endophytica</name>
    <dbReference type="NCBI Taxonomy" id="714136"/>
    <lineage>
        <taxon>Bacteria</taxon>
        <taxon>Bacillati</taxon>
        <taxon>Actinomycetota</taxon>
        <taxon>Actinomycetes</taxon>
        <taxon>Streptosporangiales</taxon>
        <taxon>Streptosporangiaceae</taxon>
        <taxon>Nonomuraea</taxon>
    </lineage>
</organism>
<accession>A0A7W8A2M5</accession>
<evidence type="ECO:0000259" key="3">
    <source>
        <dbReference type="Pfam" id="PF01557"/>
    </source>
</evidence>
<dbReference type="FunFam" id="3.90.850.10:FF:000002">
    <property type="entry name" value="2-hydroxyhepta-2,4-diene-1,7-dioate isomerase"/>
    <property type="match status" value="1"/>
</dbReference>
<dbReference type="Pfam" id="PF01557">
    <property type="entry name" value="FAA_hydrolase"/>
    <property type="match status" value="1"/>
</dbReference>
<evidence type="ECO:0000313" key="4">
    <source>
        <dbReference type="EMBL" id="MBB5078375.1"/>
    </source>
</evidence>
<dbReference type="EC" id="5.3.3.10" evidence="4"/>
<dbReference type="RefSeq" id="WP_184963107.1">
    <property type="nucleotide sequence ID" value="NZ_JACHIN010000005.1"/>
</dbReference>
<comment type="caution">
    <text evidence="4">The sequence shown here is derived from an EMBL/GenBank/DDBJ whole genome shotgun (WGS) entry which is preliminary data.</text>
</comment>
<dbReference type="InterPro" id="IPR011234">
    <property type="entry name" value="Fumarylacetoacetase-like_C"/>
</dbReference>
<dbReference type="InterPro" id="IPR036663">
    <property type="entry name" value="Fumarylacetoacetase_C_sf"/>
</dbReference>
<dbReference type="Proteomes" id="UP000568380">
    <property type="component" value="Unassembled WGS sequence"/>
</dbReference>
<evidence type="ECO:0000256" key="2">
    <source>
        <dbReference type="ARBA" id="ARBA00022723"/>
    </source>
</evidence>
<dbReference type="GO" id="GO:0008704">
    <property type="term" value="F:5-carboxymethyl-2-hydroxymuconate delta-isomerase activity"/>
    <property type="evidence" value="ECO:0007669"/>
    <property type="project" value="UniProtKB-EC"/>
</dbReference>
<reference evidence="4 5" key="1">
    <citation type="submission" date="2020-08" db="EMBL/GenBank/DDBJ databases">
        <title>Genomic Encyclopedia of Type Strains, Phase IV (KMG-IV): sequencing the most valuable type-strain genomes for metagenomic binning, comparative biology and taxonomic classification.</title>
        <authorList>
            <person name="Goeker M."/>
        </authorList>
    </citation>
    <scope>NUCLEOTIDE SEQUENCE [LARGE SCALE GENOMIC DNA]</scope>
    <source>
        <strain evidence="4 5">DSM 45385</strain>
    </source>
</reference>
<dbReference type="SUPFAM" id="SSF56529">
    <property type="entry name" value="FAH"/>
    <property type="match status" value="1"/>
</dbReference>
<name>A0A7W8A2M5_9ACTN</name>
<dbReference type="InterPro" id="IPR051121">
    <property type="entry name" value="FAH"/>
</dbReference>
<protein>
    <submittedName>
        <fullName evidence="4">5-carboxymethyl-2-hydroxymuconate isomerase</fullName>
        <ecNumber evidence="4">5.3.3.10</ecNumber>
    </submittedName>
</protein>
<dbReference type="GO" id="GO:0046872">
    <property type="term" value="F:metal ion binding"/>
    <property type="evidence" value="ECO:0007669"/>
    <property type="project" value="UniProtKB-KW"/>
</dbReference>
<dbReference type="AlphaFoldDB" id="A0A7W8A2M5"/>
<proteinExistence type="inferred from homology"/>
<keyword evidence="2" id="KW-0479">Metal-binding</keyword>
<feature type="domain" description="Fumarylacetoacetase-like C-terminal" evidence="3">
    <location>
        <begin position="78"/>
        <end position="283"/>
    </location>
</feature>
<dbReference type="PANTHER" id="PTHR42796">
    <property type="entry name" value="FUMARYLACETOACETATE HYDROLASE DOMAIN-CONTAINING PROTEIN 2A-RELATED"/>
    <property type="match status" value="1"/>
</dbReference>
<keyword evidence="5" id="KW-1185">Reference proteome</keyword>
<sequence length="288" mass="30120">MRVGTVRVGQARMAAEERDGRWYALDVPSGTPLESVLAAGLGTAGLGTAGLGTVGTGGLGTGEPLDGAVPVRPLRPGKIVAIGLNYLDHIREAGMDKPERPLMFAKFPSSVIGPGEPIVIDAGLTERVDWEVELAAVIGTPLRNAGEDEALAGVAGYTVANDVSARDLQFADGQWTRGKSLDTFCPLGPVIVTPDELGDPQALKLWTRVNGETVQDSSTAEMLFGVAELLAFCSRAFTLEPGDVVLTGTPWGCGEFMNPRRSLRPGDTVEVGVEGIGTLVNPVTEGTR</sequence>
<keyword evidence="4" id="KW-0413">Isomerase</keyword>